<accession>A0A5B7IBH4</accession>
<protein>
    <submittedName>
        <fullName evidence="2">Uncharacterized protein</fullName>
    </submittedName>
</protein>
<feature type="compositionally biased region" description="Basic and acidic residues" evidence="1">
    <location>
        <begin position="118"/>
        <end position="127"/>
    </location>
</feature>
<dbReference type="Proteomes" id="UP000324222">
    <property type="component" value="Unassembled WGS sequence"/>
</dbReference>
<reference evidence="2 3" key="1">
    <citation type="submission" date="2019-05" db="EMBL/GenBank/DDBJ databases">
        <title>Another draft genome of Portunus trituberculatus and its Hox gene families provides insights of decapod evolution.</title>
        <authorList>
            <person name="Jeong J.-H."/>
            <person name="Song I."/>
            <person name="Kim S."/>
            <person name="Choi T."/>
            <person name="Kim D."/>
            <person name="Ryu S."/>
            <person name="Kim W."/>
        </authorList>
    </citation>
    <scope>NUCLEOTIDE SEQUENCE [LARGE SCALE GENOMIC DNA]</scope>
    <source>
        <tissue evidence="2">Muscle</tissue>
    </source>
</reference>
<evidence type="ECO:0000256" key="1">
    <source>
        <dbReference type="SAM" id="MobiDB-lite"/>
    </source>
</evidence>
<feature type="region of interest" description="Disordered" evidence="1">
    <location>
        <begin position="105"/>
        <end position="148"/>
    </location>
</feature>
<dbReference type="AlphaFoldDB" id="A0A5B7IBH4"/>
<organism evidence="2 3">
    <name type="scientific">Portunus trituberculatus</name>
    <name type="common">Swimming crab</name>
    <name type="synonym">Neptunus trituberculatus</name>
    <dbReference type="NCBI Taxonomy" id="210409"/>
    <lineage>
        <taxon>Eukaryota</taxon>
        <taxon>Metazoa</taxon>
        <taxon>Ecdysozoa</taxon>
        <taxon>Arthropoda</taxon>
        <taxon>Crustacea</taxon>
        <taxon>Multicrustacea</taxon>
        <taxon>Malacostraca</taxon>
        <taxon>Eumalacostraca</taxon>
        <taxon>Eucarida</taxon>
        <taxon>Decapoda</taxon>
        <taxon>Pleocyemata</taxon>
        <taxon>Brachyura</taxon>
        <taxon>Eubrachyura</taxon>
        <taxon>Portunoidea</taxon>
        <taxon>Portunidae</taxon>
        <taxon>Portuninae</taxon>
        <taxon>Portunus</taxon>
    </lineage>
</organism>
<name>A0A5B7IBH4_PORTR</name>
<comment type="caution">
    <text evidence="2">The sequence shown here is derived from an EMBL/GenBank/DDBJ whole genome shotgun (WGS) entry which is preliminary data.</text>
</comment>
<sequence>MQETASQVAGVWAVTRRGHLSRECSQPSCRGYCSQTLYRFPHLPASSSSLLWDAVGNGREGAREGECDADPPPTPEAFNFLSQGDCRTSLLHGRPHDLRHYLTLSLAPPPPHPQPTHPRLDSGRKDGPWLAGWLAGAGRAGRGDDDPG</sequence>
<evidence type="ECO:0000313" key="2">
    <source>
        <dbReference type="EMBL" id="MPC78024.1"/>
    </source>
</evidence>
<feature type="compositionally biased region" description="Low complexity" evidence="1">
    <location>
        <begin position="128"/>
        <end position="137"/>
    </location>
</feature>
<gene>
    <name evidence="2" type="ORF">E2C01_072497</name>
</gene>
<proteinExistence type="predicted"/>
<evidence type="ECO:0000313" key="3">
    <source>
        <dbReference type="Proteomes" id="UP000324222"/>
    </source>
</evidence>
<dbReference type="EMBL" id="VSRR010047378">
    <property type="protein sequence ID" value="MPC78024.1"/>
    <property type="molecule type" value="Genomic_DNA"/>
</dbReference>
<feature type="compositionally biased region" description="Pro residues" evidence="1">
    <location>
        <begin position="107"/>
        <end position="116"/>
    </location>
</feature>
<keyword evidence="3" id="KW-1185">Reference proteome</keyword>